<dbReference type="EMBL" id="JAPJDA010000006">
    <property type="protein sequence ID" value="MCX2837509.1"/>
    <property type="molecule type" value="Genomic_DNA"/>
</dbReference>
<evidence type="ECO:0000259" key="1">
    <source>
        <dbReference type="PROSITE" id="PS50042"/>
    </source>
</evidence>
<sequence length="188" mass="22207">MKLAEFLHTLVDFSEEELEDILSHFERKEVSKNEILVEQGKICRNLYFVEKGIARNYYLNSDGKEITQLFFGEGRFMSSLESFFQESPSTYYLEILEDSVILSITKEQLDLLFDRYHKMERLGRLLATEMLTKVVHKINAIQFQSARERYDFMLSEYPDITYRVPLGLIASYLGMSQETLSRIRKKKL</sequence>
<reference evidence="2" key="1">
    <citation type="submission" date="2022-11" db="EMBL/GenBank/DDBJ databases">
        <title>Salinimicrobium profundisediminis sp. nov., isolated from deep-sea sediment of the Mariana Trench.</title>
        <authorList>
            <person name="Fu H."/>
        </authorList>
    </citation>
    <scope>NUCLEOTIDE SEQUENCE</scope>
    <source>
        <strain evidence="2">MT39</strain>
    </source>
</reference>
<evidence type="ECO:0000313" key="3">
    <source>
        <dbReference type="Proteomes" id="UP001148482"/>
    </source>
</evidence>
<gene>
    <name evidence="2" type="ORF">OQ279_05030</name>
</gene>
<dbReference type="SMART" id="SM00100">
    <property type="entry name" value="cNMP"/>
    <property type="match status" value="1"/>
</dbReference>
<dbReference type="CDD" id="cd00038">
    <property type="entry name" value="CAP_ED"/>
    <property type="match status" value="1"/>
</dbReference>
<organism evidence="2 3">
    <name type="scientific">Salinimicrobium profundisediminis</name>
    <dbReference type="NCBI Taxonomy" id="2994553"/>
    <lineage>
        <taxon>Bacteria</taxon>
        <taxon>Pseudomonadati</taxon>
        <taxon>Bacteroidota</taxon>
        <taxon>Flavobacteriia</taxon>
        <taxon>Flavobacteriales</taxon>
        <taxon>Flavobacteriaceae</taxon>
        <taxon>Salinimicrobium</taxon>
    </lineage>
</organism>
<keyword evidence="3" id="KW-1185">Reference proteome</keyword>
<dbReference type="RefSeq" id="WP_266068743.1">
    <property type="nucleotide sequence ID" value="NZ_JAPJDA010000006.1"/>
</dbReference>
<dbReference type="Gene3D" id="2.60.120.10">
    <property type="entry name" value="Jelly Rolls"/>
    <property type="match status" value="1"/>
</dbReference>
<protein>
    <submittedName>
        <fullName evidence="2">Crp/Fnr family transcriptional regulator</fullName>
    </submittedName>
</protein>
<dbReference type="InterPro" id="IPR014710">
    <property type="entry name" value="RmlC-like_jellyroll"/>
</dbReference>
<dbReference type="InterPro" id="IPR018490">
    <property type="entry name" value="cNMP-bd_dom_sf"/>
</dbReference>
<comment type="caution">
    <text evidence="2">The sequence shown here is derived from an EMBL/GenBank/DDBJ whole genome shotgun (WGS) entry which is preliminary data.</text>
</comment>
<dbReference type="InterPro" id="IPR000595">
    <property type="entry name" value="cNMP-bd_dom"/>
</dbReference>
<dbReference type="Pfam" id="PF00027">
    <property type="entry name" value="cNMP_binding"/>
    <property type="match status" value="1"/>
</dbReference>
<dbReference type="PROSITE" id="PS50042">
    <property type="entry name" value="CNMP_BINDING_3"/>
    <property type="match status" value="1"/>
</dbReference>
<proteinExistence type="predicted"/>
<accession>A0A9X3CVL7</accession>
<feature type="domain" description="Cyclic nucleotide-binding" evidence="1">
    <location>
        <begin position="9"/>
        <end position="113"/>
    </location>
</feature>
<name>A0A9X3CVL7_9FLAO</name>
<dbReference type="Proteomes" id="UP001148482">
    <property type="component" value="Unassembled WGS sequence"/>
</dbReference>
<dbReference type="AlphaFoldDB" id="A0A9X3CVL7"/>
<dbReference type="SUPFAM" id="SSF51206">
    <property type="entry name" value="cAMP-binding domain-like"/>
    <property type="match status" value="1"/>
</dbReference>
<evidence type="ECO:0000313" key="2">
    <source>
        <dbReference type="EMBL" id="MCX2837509.1"/>
    </source>
</evidence>